<dbReference type="EMBL" id="ODYU01012176">
    <property type="protein sequence ID" value="SOQ58349.1"/>
    <property type="molecule type" value="Genomic_DNA"/>
</dbReference>
<name>A0A2H1WZ44_SPOFR</name>
<evidence type="ECO:0000313" key="1">
    <source>
        <dbReference type="EMBL" id="SOQ58349.1"/>
    </source>
</evidence>
<proteinExistence type="predicted"/>
<dbReference type="AlphaFoldDB" id="A0A2H1WZ44"/>
<dbReference type="PANTHER" id="PTHR47163:SF2">
    <property type="entry name" value="SI:DKEY-17M8.2"/>
    <property type="match status" value="1"/>
</dbReference>
<organism evidence="1">
    <name type="scientific">Spodoptera frugiperda</name>
    <name type="common">Fall armyworm</name>
    <dbReference type="NCBI Taxonomy" id="7108"/>
    <lineage>
        <taxon>Eukaryota</taxon>
        <taxon>Metazoa</taxon>
        <taxon>Ecdysozoa</taxon>
        <taxon>Arthropoda</taxon>
        <taxon>Hexapoda</taxon>
        <taxon>Insecta</taxon>
        <taxon>Pterygota</taxon>
        <taxon>Neoptera</taxon>
        <taxon>Endopterygota</taxon>
        <taxon>Lepidoptera</taxon>
        <taxon>Glossata</taxon>
        <taxon>Ditrysia</taxon>
        <taxon>Noctuoidea</taxon>
        <taxon>Noctuidae</taxon>
        <taxon>Amphipyrinae</taxon>
        <taxon>Spodoptera</taxon>
    </lineage>
</organism>
<sequence length="134" mass="15861">MYAFSEGHSYEWVQKQLSEEDQPVLSYKTIADWYSYCREVVVIYMLEHVTADRKIGGPNKIVQIDESKFGRRKYNRGRHIEGHWVIGMIEDGSDDLRLEVCPDNERMSEVLVPLIKKHLKKVFRQQHNKSDFTD</sequence>
<gene>
    <name evidence="1" type="ORF">SFRICE_041273</name>
</gene>
<dbReference type="InterPro" id="IPR053164">
    <property type="entry name" value="IS1016-like_transposase"/>
</dbReference>
<accession>A0A2H1WZ44</accession>
<protein>
    <submittedName>
        <fullName evidence="1">SFRICE_041273</fullName>
    </submittedName>
</protein>
<reference evidence="1" key="1">
    <citation type="submission" date="2016-07" db="EMBL/GenBank/DDBJ databases">
        <authorList>
            <person name="Bretaudeau A."/>
        </authorList>
    </citation>
    <scope>NUCLEOTIDE SEQUENCE</scope>
    <source>
        <strain evidence="1">Rice</strain>
        <tissue evidence="1">Whole body</tissue>
    </source>
</reference>
<dbReference type="PANTHER" id="PTHR47163">
    <property type="entry name" value="DDE_TNP_IS1595 DOMAIN-CONTAINING PROTEIN"/>
    <property type="match status" value="1"/>
</dbReference>